<feature type="compositionally biased region" description="Polar residues" evidence="1">
    <location>
        <begin position="21"/>
        <end position="34"/>
    </location>
</feature>
<sequence>MSIVTGTTPTRSPEPLVPSGGRTSTAPSTPQTQVALEGAPPSRVAAIVDGAAGMARRVGLPQAAAAVADSSVAQALGGLASAVAKPAASLAVDIVATGIKGVKQAAQPSASSQPLQAALGANLAQADAQMSAHEQAVAYGKHSAQMLDRVLPFVLSVARIAVAGTSMAFGLGRNSGAAAGDAAARAARGAEQSGGVISGSAAPASTLSSEAVGHSLASGVKQWALGAATGAAGNLAGQFVVTPVLNLMPRQFNPIDARAVVPDETVALMNQLKPGSGNELRDQVKANQGEITNISSASNVKLGQISFDAITAGRFAMQGATPLGVAGQVSVGLAVSATAGAAIGATMAVRQSVATMDIPKIDDLRQAVAAGLADGPAMLAQVPTNAVPLFFAKHMGAAAPAQAGPLDIEMGGAAVASGAEQRSRMAEIRDTLKAVGNGLTSVVSVPAAAVKQAFVAGPLAEPLPTTPGAESASTANRVRHTVDNVVASGVRRAGEMAAATVGTSAAATVTNMLASAVEGPAQRAVLALGNAVGIHAAIKPWFDALAKDIPAGDNAMKAKRQESVDAQATQRPLV</sequence>
<feature type="compositionally biased region" description="Polar residues" evidence="1">
    <location>
        <begin position="1"/>
        <end position="11"/>
    </location>
</feature>
<evidence type="ECO:0000313" key="2">
    <source>
        <dbReference type="EMBL" id="MDR7149742.1"/>
    </source>
</evidence>
<gene>
    <name evidence="2" type="ORF">J2W49_001697</name>
</gene>
<evidence type="ECO:0000313" key="3">
    <source>
        <dbReference type="Proteomes" id="UP001265700"/>
    </source>
</evidence>
<comment type="caution">
    <text evidence="2">The sequence shown here is derived from an EMBL/GenBank/DDBJ whole genome shotgun (WGS) entry which is preliminary data.</text>
</comment>
<keyword evidence="3" id="KW-1185">Reference proteome</keyword>
<evidence type="ECO:0000256" key="1">
    <source>
        <dbReference type="SAM" id="MobiDB-lite"/>
    </source>
</evidence>
<name>A0ABU1WKC9_9BURK</name>
<dbReference type="EMBL" id="JAVDWU010000003">
    <property type="protein sequence ID" value="MDR7149742.1"/>
    <property type="molecule type" value="Genomic_DNA"/>
</dbReference>
<proteinExistence type="predicted"/>
<dbReference type="RefSeq" id="WP_310314290.1">
    <property type="nucleotide sequence ID" value="NZ_JAVDWU010000003.1"/>
</dbReference>
<accession>A0ABU1WKC9</accession>
<dbReference type="Proteomes" id="UP001265700">
    <property type="component" value="Unassembled WGS sequence"/>
</dbReference>
<evidence type="ECO:0008006" key="4">
    <source>
        <dbReference type="Google" id="ProtNLM"/>
    </source>
</evidence>
<organism evidence="2 3">
    <name type="scientific">Hydrogenophaga palleronii</name>
    <dbReference type="NCBI Taxonomy" id="65655"/>
    <lineage>
        <taxon>Bacteria</taxon>
        <taxon>Pseudomonadati</taxon>
        <taxon>Pseudomonadota</taxon>
        <taxon>Betaproteobacteria</taxon>
        <taxon>Burkholderiales</taxon>
        <taxon>Comamonadaceae</taxon>
        <taxon>Hydrogenophaga</taxon>
    </lineage>
</organism>
<protein>
    <recommendedName>
        <fullName evidence="4">Type III effector protein</fullName>
    </recommendedName>
</protein>
<reference evidence="2 3" key="1">
    <citation type="submission" date="2023-07" db="EMBL/GenBank/DDBJ databases">
        <title>Sorghum-associated microbial communities from plants grown in Nebraska, USA.</title>
        <authorList>
            <person name="Schachtman D."/>
        </authorList>
    </citation>
    <scope>NUCLEOTIDE SEQUENCE [LARGE SCALE GENOMIC DNA]</scope>
    <source>
        <strain evidence="2 3">4249</strain>
    </source>
</reference>
<feature type="region of interest" description="Disordered" evidence="1">
    <location>
        <begin position="1"/>
        <end position="38"/>
    </location>
</feature>